<feature type="transmembrane region" description="Helical" evidence="1">
    <location>
        <begin position="6"/>
        <end position="22"/>
    </location>
</feature>
<dbReference type="InterPro" id="IPR019277">
    <property type="entry name" value="DUF2304"/>
</dbReference>
<dbReference type="Pfam" id="PF10066">
    <property type="entry name" value="DUF2304"/>
    <property type="match status" value="1"/>
</dbReference>
<feature type="transmembrane region" description="Helical" evidence="1">
    <location>
        <begin position="60"/>
        <end position="79"/>
    </location>
</feature>
<evidence type="ECO:0000313" key="3">
    <source>
        <dbReference type="Proteomes" id="UP001154420"/>
    </source>
</evidence>
<accession>A0A9X5BCV0</accession>
<evidence type="ECO:0000256" key="1">
    <source>
        <dbReference type="SAM" id="Phobius"/>
    </source>
</evidence>
<feature type="transmembrane region" description="Helical" evidence="1">
    <location>
        <begin position="34"/>
        <end position="54"/>
    </location>
</feature>
<evidence type="ECO:0000313" key="2">
    <source>
        <dbReference type="EMBL" id="NBJ91334.1"/>
    </source>
</evidence>
<keyword evidence="1" id="KW-1133">Transmembrane helix</keyword>
<dbReference type="OrthoDB" id="2237501at2"/>
<proteinExistence type="predicted"/>
<reference evidence="2" key="1">
    <citation type="submission" date="2018-09" db="EMBL/GenBank/DDBJ databases">
        <title>Murine metabolic-syndrome-specific gut microbial biobank.</title>
        <authorList>
            <person name="Liu C."/>
        </authorList>
    </citation>
    <scope>NUCLEOTIDE SEQUENCE</scope>
    <source>
        <strain evidence="2">D42-62</strain>
    </source>
</reference>
<comment type="caution">
    <text evidence="2">The sequence shown here is derived from an EMBL/GenBank/DDBJ whole genome shotgun (WGS) entry which is preliminary data.</text>
</comment>
<gene>
    <name evidence="2" type="ORF">D5281_01720</name>
</gene>
<dbReference type="EMBL" id="QZDT01000001">
    <property type="protein sequence ID" value="NBJ91334.1"/>
    <property type="molecule type" value="Genomic_DNA"/>
</dbReference>
<dbReference type="RefSeq" id="WP_160558406.1">
    <property type="nucleotide sequence ID" value="NZ_QZDT01000001.1"/>
</dbReference>
<name>A0A9X5BCV0_9FIRM</name>
<dbReference type="Proteomes" id="UP001154420">
    <property type="component" value="Unassembled WGS sequence"/>
</dbReference>
<dbReference type="AlphaFoldDB" id="A0A9X5BCV0"/>
<keyword evidence="3" id="KW-1185">Reference proteome</keyword>
<keyword evidence="1" id="KW-0812">Transmembrane</keyword>
<keyword evidence="1" id="KW-0472">Membrane</keyword>
<protein>
    <submittedName>
        <fullName evidence="2">DUF2304 domain-containing protein</fullName>
    </submittedName>
</protein>
<organism evidence="2 3">
    <name type="scientific">Parablautia muri</name>
    <dbReference type="NCBI Taxonomy" id="2320879"/>
    <lineage>
        <taxon>Bacteria</taxon>
        <taxon>Bacillati</taxon>
        <taxon>Bacillota</taxon>
        <taxon>Clostridia</taxon>
        <taxon>Lachnospirales</taxon>
        <taxon>Lachnospiraceae</taxon>
        <taxon>Parablautia</taxon>
    </lineage>
</organism>
<sequence length="125" mass="14146">MSIMLRTALLIVAAFSIVWIIARIRRSKVRLEDTLFWVGTGGILAVLGLFPQVSYRMADALGIISPANFVFLIMICLLFEKVLTLSIIHSQLEDKYVTMAAEMALRCKDLEEQVEELKKAQEDKN</sequence>